<evidence type="ECO:0000256" key="3">
    <source>
        <dbReference type="ARBA" id="ARBA00022989"/>
    </source>
</evidence>
<dbReference type="Pfam" id="PF04932">
    <property type="entry name" value="Wzy_C"/>
    <property type="match status" value="1"/>
</dbReference>
<comment type="caution">
    <text evidence="7">The sequence shown here is derived from an EMBL/GenBank/DDBJ whole genome shotgun (WGS) entry which is preliminary data.</text>
</comment>
<feature type="transmembrane region" description="Helical" evidence="5">
    <location>
        <begin position="345"/>
        <end position="365"/>
    </location>
</feature>
<evidence type="ECO:0000256" key="4">
    <source>
        <dbReference type="ARBA" id="ARBA00023136"/>
    </source>
</evidence>
<proteinExistence type="predicted"/>
<feature type="transmembrane region" description="Helical" evidence="5">
    <location>
        <begin position="124"/>
        <end position="146"/>
    </location>
</feature>
<evidence type="ECO:0000313" key="7">
    <source>
        <dbReference type="EMBL" id="TYZ13338.1"/>
    </source>
</evidence>
<keyword evidence="2 5" id="KW-0812">Transmembrane</keyword>
<evidence type="ECO:0000259" key="6">
    <source>
        <dbReference type="Pfam" id="PF04932"/>
    </source>
</evidence>
<dbReference type="Proteomes" id="UP000322791">
    <property type="component" value="Unassembled WGS sequence"/>
</dbReference>
<dbReference type="PANTHER" id="PTHR37422:SF13">
    <property type="entry name" value="LIPOPOLYSACCHARIDE BIOSYNTHESIS PROTEIN PA4999-RELATED"/>
    <property type="match status" value="1"/>
</dbReference>
<evidence type="ECO:0000256" key="5">
    <source>
        <dbReference type="SAM" id="Phobius"/>
    </source>
</evidence>
<reference evidence="7 8" key="1">
    <citation type="submission" date="2019-08" db="EMBL/GenBank/DDBJ databases">
        <authorList>
            <person name="Seo M.-J."/>
        </authorList>
    </citation>
    <scope>NUCLEOTIDE SEQUENCE [LARGE SCALE GENOMIC DNA]</scope>
    <source>
        <strain evidence="7 8">KIGAM108</strain>
    </source>
</reference>
<sequence>MVTTRFAAAAKLYRQGRLSQYLLLLACLAGVTGLLASRALIALSPLVGVAAALTNPDLRRQWARYKKLRTVWFPALLYGFWWVSAVYTSDWTVWRHEVYRQLPLLGVPLAFGLSVPLSARQRQWVAGGFLGGTALVALGTIARYAQQHTFTNDTFGLGPSLPSITGIFHIHFSLMLALAALVGGVFLYTRKSAPDFQRLLAAGAVLICVGALHILAYRTGLLVFYAILCIDTLVVLLFRRRWVLGLGLLLLLLLGPPAAYHTLPAVRNRVAATLFDIEQFTLHHDINNYSLSKRLAAWHTALALVRQQPWVGVAPADVRSAMMAQYAQHSFGLLPANRVMIHNQYLHQLVGGGVLGLSLWLLVLFGPLLQPGRWQNAYVYHFLLLHAVAILADSLLELQISFNLFVFCYGFLLVAAERRWLTDSLAESYMLESS</sequence>
<feature type="transmembrane region" description="Helical" evidence="5">
    <location>
        <begin position="222"/>
        <end position="238"/>
    </location>
</feature>
<evidence type="ECO:0000313" key="8">
    <source>
        <dbReference type="Proteomes" id="UP000322791"/>
    </source>
</evidence>
<comment type="subcellular location">
    <subcellularLocation>
        <location evidence="1">Membrane</location>
        <topology evidence="1">Multi-pass membrane protein</topology>
    </subcellularLocation>
</comment>
<keyword evidence="4 5" id="KW-0472">Membrane</keyword>
<feature type="transmembrane region" description="Helical" evidence="5">
    <location>
        <begin position="243"/>
        <end position="260"/>
    </location>
</feature>
<dbReference type="RefSeq" id="WP_149069455.1">
    <property type="nucleotide sequence ID" value="NZ_VTHL01000002.1"/>
</dbReference>
<feature type="transmembrane region" description="Helical" evidence="5">
    <location>
        <begin position="21"/>
        <end position="49"/>
    </location>
</feature>
<name>A0A5D6VF61_9BACT</name>
<feature type="transmembrane region" description="Helical" evidence="5">
    <location>
        <begin position="402"/>
        <end position="421"/>
    </location>
</feature>
<dbReference type="AlphaFoldDB" id="A0A5D6VF61"/>
<dbReference type="InterPro" id="IPR051533">
    <property type="entry name" value="WaaL-like"/>
</dbReference>
<gene>
    <name evidence="7" type="ORF">FY528_02705</name>
</gene>
<feature type="transmembrane region" description="Helical" evidence="5">
    <location>
        <begin position="166"/>
        <end position="187"/>
    </location>
</feature>
<evidence type="ECO:0000256" key="1">
    <source>
        <dbReference type="ARBA" id="ARBA00004141"/>
    </source>
</evidence>
<dbReference type="InterPro" id="IPR007016">
    <property type="entry name" value="O-antigen_ligase-rel_domated"/>
</dbReference>
<feature type="transmembrane region" description="Helical" evidence="5">
    <location>
        <begin position="199"/>
        <end position="216"/>
    </location>
</feature>
<accession>A0A5D6VF61</accession>
<keyword evidence="3 5" id="KW-1133">Transmembrane helix</keyword>
<dbReference type="EMBL" id="VTHL01000002">
    <property type="protein sequence ID" value="TYZ13338.1"/>
    <property type="molecule type" value="Genomic_DNA"/>
</dbReference>
<protein>
    <recommendedName>
        <fullName evidence="6">O-antigen ligase-related domain-containing protein</fullName>
    </recommendedName>
</protein>
<organism evidence="7 8">
    <name type="scientific">Hymenobacter lutimineralis</name>
    <dbReference type="NCBI Taxonomy" id="2606448"/>
    <lineage>
        <taxon>Bacteria</taxon>
        <taxon>Pseudomonadati</taxon>
        <taxon>Bacteroidota</taxon>
        <taxon>Cytophagia</taxon>
        <taxon>Cytophagales</taxon>
        <taxon>Hymenobacteraceae</taxon>
        <taxon>Hymenobacter</taxon>
    </lineage>
</organism>
<evidence type="ECO:0000256" key="2">
    <source>
        <dbReference type="ARBA" id="ARBA00022692"/>
    </source>
</evidence>
<feature type="transmembrane region" description="Helical" evidence="5">
    <location>
        <begin position="377"/>
        <end position="396"/>
    </location>
</feature>
<keyword evidence="8" id="KW-1185">Reference proteome</keyword>
<dbReference type="PANTHER" id="PTHR37422">
    <property type="entry name" value="TEICHURONIC ACID BIOSYNTHESIS PROTEIN TUAE"/>
    <property type="match status" value="1"/>
</dbReference>
<feature type="transmembrane region" description="Helical" evidence="5">
    <location>
        <begin position="70"/>
        <end position="87"/>
    </location>
</feature>
<feature type="domain" description="O-antigen ligase-related" evidence="6">
    <location>
        <begin position="204"/>
        <end position="361"/>
    </location>
</feature>
<dbReference type="GO" id="GO:0016020">
    <property type="term" value="C:membrane"/>
    <property type="evidence" value="ECO:0007669"/>
    <property type="project" value="UniProtKB-SubCell"/>
</dbReference>